<keyword evidence="5" id="KW-1185">Reference proteome</keyword>
<dbReference type="InterPro" id="IPR029058">
    <property type="entry name" value="AB_hydrolase_fold"/>
</dbReference>
<dbReference type="InterPro" id="IPR050585">
    <property type="entry name" value="Xaa-Pro_dipeptidyl-ppase/CocE"/>
</dbReference>
<sequence length="652" mass="70983">MSHDEYVHELEIPVDGVTVRATRHEPTERGPRPVVFVYTPYHKDDLSATRADPMVEYLVDAGFEFVVADAVGTGASDGLVDEPFTADEGRHGAAVVEWLAEQAWSNGNVGMIGKSYPGTTALEVAAQTPDGLEAIVPVHAPVRAYDAYFDGGVLAYLRTCGQWAPNFEYLPLQPPVDRSSPDWGERWDDRLSGLRDRTPFLFQYLDHEEKDDYWARKDVPVEQIDVPTLAVGGYRDAFGGGTVSYAERIDAPTEVVLGPWRHAVPEQGDAARIDFLSEVEAWFDDHLTEGGPSRDSAPAVRYWTEQPTSEDPSAGTWRTRAAWPTVEDAAENITLTLDDEGFQADADDPTPVADRWDVDYSVGTDSIGFEIPGATDLDTTRDDVRSLTYETETLEDALELTGTGSASLTVVPDGPAQLVAVRVVDVAPDGTGTLVTHGVTRAGLEAGEIDPAGTTGASATPLTPGEPQAVSVSLRPTSHVFEPGHQLRVAISGAFFPYVSPPDGSAGFVLESTPEMPATLHLPGRRHDGSPEFEDECAFESPQGVYPEPDPPNWETTTDHTGDTATVTLEQSYTKSLAGAEFEYEMAIETAVGRSSLSTETIDRETVTTLRYPTETVRSRVSNSVSRSFATMQYRVERDGETLYSEQKRQSK</sequence>
<evidence type="ECO:0000259" key="3">
    <source>
        <dbReference type="SMART" id="SM00939"/>
    </source>
</evidence>
<dbReference type="SUPFAM" id="SSF53474">
    <property type="entry name" value="alpha/beta-Hydrolases"/>
    <property type="match status" value="1"/>
</dbReference>
<reference evidence="4" key="1">
    <citation type="submission" date="2022-09" db="EMBL/GenBank/DDBJ databases">
        <title>Diverse halophilic archaea isolated from saline environments.</title>
        <authorList>
            <person name="Cui H.-L."/>
        </authorList>
    </citation>
    <scope>NUCLEOTIDE SEQUENCE</scope>
    <source>
        <strain evidence="4">ZS-35-S2</strain>
    </source>
</reference>
<feature type="region of interest" description="Disordered" evidence="2">
    <location>
        <begin position="448"/>
        <end position="469"/>
    </location>
</feature>
<accession>A0A9E7UAC2</accession>
<dbReference type="Gene3D" id="2.60.120.260">
    <property type="entry name" value="Galactose-binding domain-like"/>
    <property type="match status" value="1"/>
</dbReference>
<dbReference type="RefSeq" id="WP_260643950.1">
    <property type="nucleotide sequence ID" value="NZ_CP104003.1"/>
</dbReference>
<keyword evidence="1 4" id="KW-0378">Hydrolase</keyword>
<dbReference type="PANTHER" id="PTHR43056">
    <property type="entry name" value="PEPTIDASE S9 PROLYL OLIGOPEPTIDASE"/>
    <property type="match status" value="1"/>
</dbReference>
<dbReference type="GO" id="GO:0008239">
    <property type="term" value="F:dipeptidyl-peptidase activity"/>
    <property type="evidence" value="ECO:0007669"/>
    <property type="project" value="InterPro"/>
</dbReference>
<dbReference type="InterPro" id="IPR005674">
    <property type="entry name" value="CocE/Ser_esterase"/>
</dbReference>
<dbReference type="Gene3D" id="1.10.3020.10">
    <property type="entry name" value="alpha-amino acid ester hydrolase ( Helical cap domain)"/>
    <property type="match status" value="1"/>
</dbReference>
<feature type="domain" description="Xaa-Pro dipeptidyl-peptidase C-terminal" evidence="3">
    <location>
        <begin position="280"/>
        <end position="527"/>
    </location>
</feature>
<dbReference type="Gene3D" id="3.40.50.1820">
    <property type="entry name" value="alpha/beta hydrolase"/>
    <property type="match status" value="1"/>
</dbReference>
<dbReference type="Pfam" id="PF02129">
    <property type="entry name" value="Peptidase_S15"/>
    <property type="match status" value="1"/>
</dbReference>
<dbReference type="Proteomes" id="UP001057580">
    <property type="component" value="Chromosome"/>
</dbReference>
<organism evidence="4 5">
    <name type="scientific">Salinirubellus salinus</name>
    <dbReference type="NCBI Taxonomy" id="1364945"/>
    <lineage>
        <taxon>Archaea</taxon>
        <taxon>Methanobacteriati</taxon>
        <taxon>Methanobacteriota</taxon>
        <taxon>Stenosarchaea group</taxon>
        <taxon>Halobacteria</taxon>
        <taxon>Halobacteriales</taxon>
        <taxon>Natronomonadaceae</taxon>
        <taxon>Salinirubellus</taxon>
    </lineage>
</organism>
<name>A0A9E7UAC2_9EURY</name>
<evidence type="ECO:0000256" key="1">
    <source>
        <dbReference type="ARBA" id="ARBA00022801"/>
    </source>
</evidence>
<dbReference type="InterPro" id="IPR000383">
    <property type="entry name" value="Xaa-Pro-like_dom"/>
</dbReference>
<dbReference type="PANTHER" id="PTHR43056:SF10">
    <property type="entry name" value="COCE_NOND FAMILY, PUTATIVE (AFU_ORTHOLOGUE AFUA_7G00600)-RELATED"/>
    <property type="match status" value="1"/>
</dbReference>
<evidence type="ECO:0000313" key="5">
    <source>
        <dbReference type="Proteomes" id="UP001057580"/>
    </source>
</evidence>
<dbReference type="AlphaFoldDB" id="A0A9E7UAC2"/>
<dbReference type="GeneID" id="74942991"/>
<dbReference type="InterPro" id="IPR013736">
    <property type="entry name" value="Xaa-Pro_dipept_C"/>
</dbReference>
<dbReference type="InterPro" id="IPR008979">
    <property type="entry name" value="Galactose-bd-like_sf"/>
</dbReference>
<dbReference type="EMBL" id="CP104003">
    <property type="protein sequence ID" value="UWM56836.1"/>
    <property type="molecule type" value="Genomic_DNA"/>
</dbReference>
<dbReference type="KEGG" id="ssai:N0B31_11175"/>
<dbReference type="NCBIfam" id="TIGR00976">
    <property type="entry name" value="CocE_NonD"/>
    <property type="match status" value="1"/>
</dbReference>
<gene>
    <name evidence="4" type="ORF">N0B31_11175</name>
</gene>
<dbReference type="Pfam" id="PF08530">
    <property type="entry name" value="PepX_C"/>
    <property type="match status" value="1"/>
</dbReference>
<evidence type="ECO:0000256" key="2">
    <source>
        <dbReference type="SAM" id="MobiDB-lite"/>
    </source>
</evidence>
<protein>
    <submittedName>
        <fullName evidence="4">CocE/NonD family hydrolase</fullName>
    </submittedName>
</protein>
<proteinExistence type="predicted"/>
<dbReference type="SMART" id="SM00939">
    <property type="entry name" value="PepX_C"/>
    <property type="match status" value="1"/>
</dbReference>
<evidence type="ECO:0000313" key="4">
    <source>
        <dbReference type="EMBL" id="UWM56836.1"/>
    </source>
</evidence>
<dbReference type="SUPFAM" id="SSF49785">
    <property type="entry name" value="Galactose-binding domain-like"/>
    <property type="match status" value="1"/>
</dbReference>